<keyword evidence="2" id="KW-1185">Reference proteome</keyword>
<dbReference type="EMBL" id="CP011308">
    <property type="protein sequence ID" value="AKF24520.1"/>
    <property type="molecule type" value="Genomic_DNA"/>
</dbReference>
<reference evidence="2" key="2">
    <citation type="journal article" date="2017" name="Stand. Genomic Sci.">
        <title>Complete genome sequence of the sulfur-oxidizing chemolithoautotrophic Sulfurovum lithotrophicum 42BKTT.</title>
        <authorList>
            <person name="Jeon W."/>
            <person name="Priscilla L."/>
            <person name="Park G."/>
            <person name="Lee H."/>
            <person name="Lee N."/>
            <person name="Lee D."/>
            <person name="Kwon H."/>
            <person name="Ahn I."/>
            <person name="Lee C."/>
            <person name="Lee H."/>
            <person name="Ahn J."/>
        </authorList>
    </citation>
    <scope>NUCLEOTIDE SEQUENCE [LARGE SCALE GENOMIC DNA]</scope>
    <source>
        <strain evidence="2">ATCC BAA-797 / 42BKT</strain>
    </source>
</reference>
<dbReference type="Proteomes" id="UP000034444">
    <property type="component" value="Chromosome"/>
</dbReference>
<dbReference type="OrthoDB" id="5372174at2"/>
<evidence type="ECO:0000313" key="2">
    <source>
        <dbReference type="Proteomes" id="UP000034444"/>
    </source>
</evidence>
<gene>
    <name evidence="1" type="ORF">YH65_03290</name>
</gene>
<organism evidence="1 2">
    <name type="scientific">Sulfurovum lithotrophicum</name>
    <dbReference type="NCBI Taxonomy" id="206403"/>
    <lineage>
        <taxon>Bacteria</taxon>
        <taxon>Pseudomonadati</taxon>
        <taxon>Campylobacterota</taxon>
        <taxon>Epsilonproteobacteria</taxon>
        <taxon>Campylobacterales</taxon>
        <taxon>Sulfurovaceae</taxon>
        <taxon>Sulfurovum</taxon>
    </lineage>
</organism>
<dbReference type="KEGG" id="slh:YH65_03290"/>
<proteinExistence type="predicted"/>
<protein>
    <submittedName>
        <fullName evidence="1">Uncharacterized protein</fullName>
    </submittedName>
</protein>
<accession>A0A7U4M0B6</accession>
<dbReference type="AlphaFoldDB" id="A0A7U4M0B6"/>
<sequence>MSKNDNVFDISMLLMTLFSSLEVIRNEKNIELVYDVDLTVPKELKGNSDVLLHLLTQVLTFVLQNTENKEVVLSISAPEDFLYEELVTFAVKESGINEMKIDTFIENRLTESLEVLSAEIDKNETKGEDIVIKMPLKVDDIGNQRHYRLPDISMLGKKVLLICAKKRVAASIEKMFRYFLYEVDVGLEAYKKQGSNLSRYDIVAIEAALATEKLEELIERVQKKHSLKYVIIENANFNMAKANHPKVQTAYLIKPVMQESIFELIIELFKDDVLDRTIRSDSIETIIDMKKYINYDRLLEAEKYVLQAKKEHERKKVTEQVADTPSLPVLDTEVGLKNAKTVGMDYKQKLRNFLDDFKRSDIFFRDNVKDKLIWKTKEFLIDVEKEARFIGALRLTAVIEQASMLFVYDKLEDLPLYVNKYHLELVRLVKEINKYLKG</sequence>
<reference evidence="1 2" key="1">
    <citation type="submission" date="2015-04" db="EMBL/GenBank/DDBJ databases">
        <title>Complete genome sequence of Sulfurovum lithotrophicum ATCC BAA-797T.</title>
        <authorList>
            <person name="Ahn J."/>
            <person name="Park G."/>
            <person name="Jeon W."/>
            <person name="Jang Y."/>
            <person name="Jang M."/>
            <person name="Lee H."/>
            <person name="Lee H."/>
        </authorList>
    </citation>
    <scope>NUCLEOTIDE SEQUENCE [LARGE SCALE GENOMIC DNA]</scope>
    <source>
        <strain evidence="2">ATCC BAA-797 / 42BKT</strain>
    </source>
</reference>
<dbReference type="RefSeq" id="WP_046550613.1">
    <property type="nucleotide sequence ID" value="NZ_CP011308.1"/>
</dbReference>
<evidence type="ECO:0000313" key="1">
    <source>
        <dbReference type="EMBL" id="AKF24520.1"/>
    </source>
</evidence>
<name>A0A7U4M0B6_9BACT</name>